<dbReference type="EMBL" id="JAUSUB010000014">
    <property type="protein sequence ID" value="MDQ0271293.1"/>
    <property type="molecule type" value="Genomic_DNA"/>
</dbReference>
<comment type="caution">
    <text evidence="1">The sequence shown here is derived from an EMBL/GenBank/DDBJ whole genome shotgun (WGS) entry which is preliminary data.</text>
</comment>
<sequence>MFSLKPKCTVCKREIKEDEWVYIKMRYPKRKGFTEIKAYLNNEGQFICENCFGN</sequence>
<organism evidence="1 2">
    <name type="scientific">Cytobacillus purgationiresistens</name>
    <dbReference type="NCBI Taxonomy" id="863449"/>
    <lineage>
        <taxon>Bacteria</taxon>
        <taxon>Bacillati</taxon>
        <taxon>Bacillota</taxon>
        <taxon>Bacilli</taxon>
        <taxon>Bacillales</taxon>
        <taxon>Bacillaceae</taxon>
        <taxon>Cytobacillus</taxon>
    </lineage>
</organism>
<dbReference type="RefSeq" id="WP_307476359.1">
    <property type="nucleotide sequence ID" value="NZ_JAUSUB010000014.1"/>
</dbReference>
<keyword evidence="2" id="KW-1185">Reference proteome</keyword>
<evidence type="ECO:0000313" key="1">
    <source>
        <dbReference type="EMBL" id="MDQ0271293.1"/>
    </source>
</evidence>
<protein>
    <recommendedName>
        <fullName evidence="3">Fe3+ hydroxamate ABC transporter substrate-binding protein</fullName>
    </recommendedName>
</protein>
<evidence type="ECO:0008006" key="3">
    <source>
        <dbReference type="Google" id="ProtNLM"/>
    </source>
</evidence>
<name>A0ABU0ALM9_9BACI</name>
<gene>
    <name evidence="1" type="ORF">J2S17_003181</name>
</gene>
<accession>A0ABU0ALM9</accession>
<dbReference type="Proteomes" id="UP001238088">
    <property type="component" value="Unassembled WGS sequence"/>
</dbReference>
<reference evidence="1 2" key="1">
    <citation type="submission" date="2023-07" db="EMBL/GenBank/DDBJ databases">
        <title>Genomic Encyclopedia of Type Strains, Phase IV (KMG-IV): sequencing the most valuable type-strain genomes for metagenomic binning, comparative biology and taxonomic classification.</title>
        <authorList>
            <person name="Goeker M."/>
        </authorList>
    </citation>
    <scope>NUCLEOTIDE SEQUENCE [LARGE SCALE GENOMIC DNA]</scope>
    <source>
        <strain evidence="1 2">DSM 23494</strain>
    </source>
</reference>
<proteinExistence type="predicted"/>
<evidence type="ECO:0000313" key="2">
    <source>
        <dbReference type="Proteomes" id="UP001238088"/>
    </source>
</evidence>